<protein>
    <recommendedName>
        <fullName evidence="3">Tail fiber protein</fullName>
    </recommendedName>
</protein>
<dbReference type="RefSeq" id="WP_273911343.1">
    <property type="nucleotide sequence ID" value="NZ_JAMDGX010000040.1"/>
</dbReference>
<comment type="caution">
    <text evidence="1">The sequence shown here is derived from an EMBL/GenBank/DDBJ whole genome shotgun (WGS) entry which is preliminary data.</text>
</comment>
<evidence type="ECO:0008006" key="3">
    <source>
        <dbReference type="Google" id="ProtNLM"/>
    </source>
</evidence>
<evidence type="ECO:0000313" key="2">
    <source>
        <dbReference type="Proteomes" id="UP001148203"/>
    </source>
</evidence>
<keyword evidence="2" id="KW-1185">Reference proteome</keyword>
<sequence>MTDQTQRLEIATVRAEIGSNITFRFNNDAIDAGGIPTESGDIKNLKLIIKEIEDKASVSTTIYPTVSAGLAATPEGGMFLVASSEEDEIYVVWRKVGGVAVDTGKRTLSSQAVETATEAAQASADESAASATTAQAAATAAVAQFQSLTSTAENEGAAIVGNAYKVINASQYGCADGEDVALSLQLASDDADARGWPLALDFKNGTLSVPVALPQRVIGLGCELEGDLTWTARKYASGSEFKCTNLLFDGFWNPDIKGIEVSNILTFRGFIPDFGGFYSVFQSFRAGQIVLDASKQAINGNTFIGMNGNKAGGPGILITTYGQPPSGGVQEAHGNLFIGADTSHSTGLRNDIVGNNQTNFILGGYCELGALPLGDWHIGVAGMHIDGSSLPVLQHHNHCLGMTHHSPATAGDSISASPVNACVGGDWSVIGVNNAPPCFESSYAATLSARAETPYGYTAVWGGAATGANQYLQCRFSTPTGRFSGTFILECPNGLLPYAIEVSDGITTSNRQANAAANLGNGFFLFRVSGAVQKNTQSVVRFFVTAPDGMNRQISLGAAFVTPLKAAFMPTFTEPASCITSFSGGREHKVGTVTQPLVNTAGVQLVTITYPQPFRNFLVGSPTFTFQPDAGYQGAYLRHELVSADQFSAVVRFYYSTAWAGKILWTSTSQ</sequence>
<gene>
    <name evidence="1" type="ORF">M5G11_02085</name>
</gene>
<reference evidence="1 2" key="1">
    <citation type="submission" date="2022-05" db="EMBL/GenBank/DDBJ databases">
        <title>Novel Pseudomonas spp. Isolated from a Rainbow Trout Aquaculture Facility.</title>
        <authorList>
            <person name="Testerman T."/>
            <person name="Graf J."/>
        </authorList>
    </citation>
    <scope>NUCLEOTIDE SEQUENCE [LARGE SCALE GENOMIC DNA]</scope>
    <source>
        <strain evidence="1 2">ID681</strain>
    </source>
</reference>
<evidence type="ECO:0000313" key="1">
    <source>
        <dbReference type="EMBL" id="MDD0989320.1"/>
    </source>
</evidence>
<proteinExistence type="predicted"/>
<dbReference type="Proteomes" id="UP001148203">
    <property type="component" value="Unassembled WGS sequence"/>
</dbReference>
<organism evidence="1 2">
    <name type="scientific">Pseudomonas fontis</name>
    <dbReference type="NCBI Taxonomy" id="2942633"/>
    <lineage>
        <taxon>Bacteria</taxon>
        <taxon>Pseudomonadati</taxon>
        <taxon>Pseudomonadota</taxon>
        <taxon>Gammaproteobacteria</taxon>
        <taxon>Pseudomonadales</taxon>
        <taxon>Pseudomonadaceae</taxon>
        <taxon>Pseudomonas</taxon>
    </lineage>
</organism>
<dbReference type="EMBL" id="JAMDGY010000009">
    <property type="protein sequence ID" value="MDD0989320.1"/>
    <property type="molecule type" value="Genomic_DNA"/>
</dbReference>
<name>A0ABT5NMI4_9PSED</name>
<accession>A0ABT5NMI4</accession>